<organism evidence="1 2">
    <name type="scientific">Drosophila pseudoobscura pseudoobscura</name>
    <name type="common">Fruit fly</name>
    <dbReference type="NCBI Taxonomy" id="46245"/>
    <lineage>
        <taxon>Eukaryota</taxon>
        <taxon>Metazoa</taxon>
        <taxon>Ecdysozoa</taxon>
        <taxon>Arthropoda</taxon>
        <taxon>Hexapoda</taxon>
        <taxon>Insecta</taxon>
        <taxon>Pterygota</taxon>
        <taxon>Neoptera</taxon>
        <taxon>Endopterygota</taxon>
        <taxon>Diptera</taxon>
        <taxon>Brachycera</taxon>
        <taxon>Muscomorpha</taxon>
        <taxon>Ephydroidea</taxon>
        <taxon>Drosophilidae</taxon>
        <taxon>Drosophila</taxon>
        <taxon>Sophophora</taxon>
    </lineage>
</organism>
<dbReference type="Proteomes" id="UP000001819">
    <property type="component" value="Chromosome 3"/>
</dbReference>
<dbReference type="KEGG" id="dpo:6898277"/>
<reference evidence="1" key="1">
    <citation type="submission" date="2024-06" db="UniProtKB">
        <authorList>
            <consortium name="RefSeq"/>
        </authorList>
    </citation>
    <scope>NUCLEOTIDE SEQUENCE [LARGE SCALE GENOMIC DNA]</scope>
    <source>
        <strain evidence="1">MV2-25</strain>
    </source>
</reference>
<reference evidence="2" key="2">
    <citation type="submission" date="2025-08" db="UniProtKB">
        <authorList>
            <consortium name="RefSeq"/>
        </authorList>
    </citation>
    <scope>IDENTIFICATION</scope>
    <source>
        <strain evidence="2">MV-25-SWS-2005</strain>
        <tissue evidence="2">Whole body</tissue>
    </source>
</reference>
<dbReference type="AlphaFoldDB" id="A0A6I8V425"/>
<gene>
    <name evidence="2" type="primary">LOC6898277</name>
</gene>
<dbReference type="InParanoid" id="A0A6I8V425"/>
<keyword evidence="1" id="KW-1185">Reference proteome</keyword>
<accession>A0A6I8V425</accession>
<evidence type="ECO:0000313" key="2">
    <source>
        <dbReference type="RefSeq" id="XP_002138344.2"/>
    </source>
</evidence>
<dbReference type="GeneID" id="6898277"/>
<protein>
    <submittedName>
        <fullName evidence="2">Uncharacterized protein</fullName>
    </submittedName>
</protein>
<proteinExistence type="predicted"/>
<dbReference type="RefSeq" id="XP_002138344.2">
    <property type="nucleotide sequence ID" value="XM_002138308.3"/>
</dbReference>
<name>A0A6I8V425_DROPS</name>
<dbReference type="Bgee" id="FBgn0246099">
    <property type="expression patterns" value="Expressed in insect adult head and 2 other cell types or tissues"/>
</dbReference>
<evidence type="ECO:0000313" key="1">
    <source>
        <dbReference type="Proteomes" id="UP000001819"/>
    </source>
</evidence>
<sequence length="64" mass="7074">MGVKRSMQENCCNKDCLGLRKRVCGLHQTFKWLHQTPALHEYLISASSVAANTGKASEPRATTV</sequence>